<keyword evidence="4" id="KW-1185">Reference proteome</keyword>
<dbReference type="RefSeq" id="WP_021011221.1">
    <property type="nucleotide sequence ID" value="NZ_ASHR01000031.1"/>
</dbReference>
<accession>U1MNK2</accession>
<name>U1MNK2_9MICO</name>
<reference evidence="3 4" key="1">
    <citation type="journal article" date="2013" name="Genome Announc.">
        <title>First draft genome sequence from a member of the genus agrococcus, isolated from modern microbialites.</title>
        <authorList>
            <person name="White R.A.III."/>
            <person name="Grassa C.J."/>
            <person name="Suttle C.A."/>
        </authorList>
    </citation>
    <scope>NUCLEOTIDE SEQUENCE [LARGE SCALE GENOMIC DNA]</scope>
    <source>
        <strain evidence="3 4">RW1</strain>
    </source>
</reference>
<comment type="caution">
    <text evidence="3">The sequence shown here is derived from an EMBL/GenBank/DDBJ whole genome shotgun (WGS) entry which is preliminary data.</text>
</comment>
<gene>
    <name evidence="3" type="ORF">L332_03270</name>
</gene>
<dbReference type="PANTHER" id="PTHR43244">
    <property type="match status" value="1"/>
</dbReference>
<feature type="domain" description="Luciferase-like" evidence="2">
    <location>
        <begin position="16"/>
        <end position="238"/>
    </location>
</feature>
<proteinExistence type="predicted"/>
<dbReference type="InterPro" id="IPR050564">
    <property type="entry name" value="F420-G6PD/mer"/>
</dbReference>
<dbReference type="InterPro" id="IPR011251">
    <property type="entry name" value="Luciferase-like_dom"/>
</dbReference>
<evidence type="ECO:0000313" key="4">
    <source>
        <dbReference type="Proteomes" id="UP000016462"/>
    </source>
</evidence>
<evidence type="ECO:0000259" key="2">
    <source>
        <dbReference type="Pfam" id="PF00296"/>
    </source>
</evidence>
<dbReference type="PANTHER" id="PTHR43244:SF1">
    <property type="entry name" value="5,10-METHYLENETETRAHYDROMETHANOPTERIN REDUCTASE"/>
    <property type="match status" value="1"/>
</dbReference>
<organism evidence="3 4">
    <name type="scientific">Agrococcus pavilionensis RW1</name>
    <dbReference type="NCBI Taxonomy" id="1330458"/>
    <lineage>
        <taxon>Bacteria</taxon>
        <taxon>Bacillati</taxon>
        <taxon>Actinomycetota</taxon>
        <taxon>Actinomycetes</taxon>
        <taxon>Micrococcales</taxon>
        <taxon>Microbacteriaceae</taxon>
        <taxon>Agrococcus</taxon>
    </lineage>
</organism>
<dbReference type="Pfam" id="PF00296">
    <property type="entry name" value="Bac_luciferase"/>
    <property type="match status" value="1"/>
</dbReference>
<dbReference type="EMBL" id="ASHR01000031">
    <property type="protein sequence ID" value="ERG63476.1"/>
    <property type="molecule type" value="Genomic_DNA"/>
</dbReference>
<sequence length="272" mass="28457">MDAMPQLSLIIPPDVAPERFVPIGRAAESVGVDELWVWEDCFAESGSATAAALLAATERVRVGIGLMPVPLRAVALTAMEIATLERMAPGRVLPGVGHGVLEWMGQAGVRAQSPLTLLREHAEALRRLLAGEEVSVEGRYVQLDRVRLRWPPADRPPLYLGAQRPKTLALAAELGDGVILAGDATPESTRAAVDAIRSVRAERGLDAPFGVVQFRGVRADASAAEVTDVAAALADAGATSVPIFALDPDGRIDAGDGILRLAETIGSLGASV</sequence>
<dbReference type="GO" id="GO:0016705">
    <property type="term" value="F:oxidoreductase activity, acting on paired donors, with incorporation or reduction of molecular oxygen"/>
    <property type="evidence" value="ECO:0007669"/>
    <property type="project" value="InterPro"/>
</dbReference>
<dbReference type="SUPFAM" id="SSF51679">
    <property type="entry name" value="Bacterial luciferase-like"/>
    <property type="match status" value="1"/>
</dbReference>
<protein>
    <recommendedName>
        <fullName evidence="2">Luciferase-like domain-containing protein</fullName>
    </recommendedName>
</protein>
<evidence type="ECO:0000256" key="1">
    <source>
        <dbReference type="ARBA" id="ARBA00023002"/>
    </source>
</evidence>
<keyword evidence="1" id="KW-0560">Oxidoreductase</keyword>
<dbReference type="CDD" id="cd01097">
    <property type="entry name" value="Tetrahydromethanopterin_reductase"/>
    <property type="match status" value="1"/>
</dbReference>
<dbReference type="InterPro" id="IPR036661">
    <property type="entry name" value="Luciferase-like_sf"/>
</dbReference>
<evidence type="ECO:0000313" key="3">
    <source>
        <dbReference type="EMBL" id="ERG63476.1"/>
    </source>
</evidence>
<dbReference type="Gene3D" id="3.20.20.30">
    <property type="entry name" value="Luciferase-like domain"/>
    <property type="match status" value="1"/>
</dbReference>
<dbReference type="AlphaFoldDB" id="U1MNK2"/>
<dbReference type="Proteomes" id="UP000016462">
    <property type="component" value="Unassembled WGS sequence"/>
</dbReference>